<dbReference type="SUPFAM" id="SSF52540">
    <property type="entry name" value="P-loop containing nucleoside triphosphate hydrolases"/>
    <property type="match status" value="2"/>
</dbReference>
<dbReference type="Pfam" id="PF00005">
    <property type="entry name" value="ABC_tran"/>
    <property type="match status" value="2"/>
</dbReference>
<dbReference type="InterPro" id="IPR013525">
    <property type="entry name" value="ABC2_TM"/>
</dbReference>
<feature type="transmembrane region" description="Helical" evidence="10">
    <location>
        <begin position="702"/>
        <end position="729"/>
    </location>
</feature>
<dbReference type="InterPro" id="IPR026082">
    <property type="entry name" value="ABCA"/>
</dbReference>
<evidence type="ECO:0000256" key="2">
    <source>
        <dbReference type="ARBA" id="ARBA00008869"/>
    </source>
</evidence>
<dbReference type="Gene3D" id="3.40.50.300">
    <property type="entry name" value="P-loop containing nucleotide triphosphate hydrolases"/>
    <property type="match status" value="2"/>
</dbReference>
<feature type="transmembrane region" description="Helical" evidence="10">
    <location>
        <begin position="21"/>
        <end position="42"/>
    </location>
</feature>
<comment type="similarity">
    <text evidence="2">Belongs to the ABC transporter superfamily. ABCA family.</text>
</comment>
<name>A0A1D1VIP9_RAMVA</name>
<evidence type="ECO:0000256" key="4">
    <source>
        <dbReference type="ARBA" id="ARBA00022692"/>
    </source>
</evidence>
<dbReference type="PANTHER" id="PTHR19229:SF36">
    <property type="entry name" value="ATP-BINDING CASSETTE SUB-FAMILY A MEMBER 2"/>
    <property type="match status" value="1"/>
</dbReference>
<keyword evidence="4 10" id="KW-0812">Transmembrane</keyword>
<keyword evidence="9 10" id="KW-0472">Membrane</keyword>
<evidence type="ECO:0000256" key="5">
    <source>
        <dbReference type="ARBA" id="ARBA00022737"/>
    </source>
</evidence>
<dbReference type="OrthoDB" id="8061355at2759"/>
<dbReference type="PROSITE" id="PS00211">
    <property type="entry name" value="ABC_TRANSPORTER_1"/>
    <property type="match status" value="1"/>
</dbReference>
<gene>
    <name evidence="12" type="primary">RvY_09881</name>
    <name evidence="12" type="synonym">RvY_09881.1</name>
    <name evidence="12" type="ORF">RvY_09881-1</name>
</gene>
<feature type="transmembrane region" description="Helical" evidence="10">
    <location>
        <begin position="1707"/>
        <end position="1726"/>
    </location>
</feature>
<dbReference type="GO" id="GO:0140359">
    <property type="term" value="F:ABC-type transporter activity"/>
    <property type="evidence" value="ECO:0007669"/>
    <property type="project" value="InterPro"/>
</dbReference>
<keyword evidence="6" id="KW-0547">Nucleotide-binding</keyword>
<keyword evidence="7" id="KW-0067">ATP-binding</keyword>
<evidence type="ECO:0000256" key="1">
    <source>
        <dbReference type="ARBA" id="ARBA00004141"/>
    </source>
</evidence>
<dbReference type="GO" id="GO:0016020">
    <property type="term" value="C:membrane"/>
    <property type="evidence" value="ECO:0007669"/>
    <property type="project" value="UniProtKB-SubCell"/>
</dbReference>
<evidence type="ECO:0000256" key="7">
    <source>
        <dbReference type="ARBA" id="ARBA00022840"/>
    </source>
</evidence>
<feature type="transmembrane region" description="Helical" evidence="10">
    <location>
        <begin position="1738"/>
        <end position="1759"/>
    </location>
</feature>
<evidence type="ECO:0000259" key="11">
    <source>
        <dbReference type="PROSITE" id="PS50893"/>
    </source>
</evidence>
<organism evidence="12 13">
    <name type="scientific">Ramazzottius varieornatus</name>
    <name type="common">Water bear</name>
    <name type="synonym">Tardigrade</name>
    <dbReference type="NCBI Taxonomy" id="947166"/>
    <lineage>
        <taxon>Eukaryota</taxon>
        <taxon>Metazoa</taxon>
        <taxon>Ecdysozoa</taxon>
        <taxon>Tardigrada</taxon>
        <taxon>Eutardigrada</taxon>
        <taxon>Parachela</taxon>
        <taxon>Hypsibioidea</taxon>
        <taxon>Ramazzottiidae</taxon>
        <taxon>Ramazzottius</taxon>
    </lineage>
</organism>
<dbReference type="InterPro" id="IPR017871">
    <property type="entry name" value="ABC_transporter-like_CS"/>
</dbReference>
<keyword evidence="3" id="KW-0813">Transport</keyword>
<feature type="transmembrane region" description="Helical" evidence="10">
    <location>
        <begin position="735"/>
        <end position="756"/>
    </location>
</feature>
<dbReference type="FunFam" id="3.40.50.300:FF:000327">
    <property type="entry name" value="ATP-binding cassette sub-family A member 3"/>
    <property type="match status" value="1"/>
</dbReference>
<comment type="subcellular location">
    <subcellularLocation>
        <location evidence="1">Membrane</location>
        <topology evidence="1">Multi-pass membrane protein</topology>
    </subcellularLocation>
</comment>
<feature type="transmembrane region" description="Helical" evidence="10">
    <location>
        <begin position="660"/>
        <end position="681"/>
    </location>
</feature>
<dbReference type="Pfam" id="PF23321">
    <property type="entry name" value="R1_ABCA1"/>
    <property type="match status" value="1"/>
</dbReference>
<evidence type="ECO:0000313" key="13">
    <source>
        <dbReference type="Proteomes" id="UP000186922"/>
    </source>
</evidence>
<feature type="transmembrane region" description="Helical" evidence="10">
    <location>
        <begin position="1819"/>
        <end position="1841"/>
    </location>
</feature>
<dbReference type="FunFam" id="3.40.50.300:FF:000298">
    <property type="entry name" value="ATP-binding cassette sub-family A member 12"/>
    <property type="match status" value="1"/>
</dbReference>
<reference evidence="12 13" key="1">
    <citation type="journal article" date="2016" name="Nat. Commun.">
        <title>Extremotolerant tardigrade genome and improved radiotolerance of human cultured cells by tardigrade-unique protein.</title>
        <authorList>
            <person name="Hashimoto T."/>
            <person name="Horikawa D.D."/>
            <person name="Saito Y."/>
            <person name="Kuwahara H."/>
            <person name="Kozuka-Hata H."/>
            <person name="Shin-I T."/>
            <person name="Minakuchi Y."/>
            <person name="Ohishi K."/>
            <person name="Motoyama A."/>
            <person name="Aizu T."/>
            <person name="Enomoto A."/>
            <person name="Kondo K."/>
            <person name="Tanaka S."/>
            <person name="Hara Y."/>
            <person name="Koshikawa S."/>
            <person name="Sagara H."/>
            <person name="Miura T."/>
            <person name="Yokobori S."/>
            <person name="Miyagawa K."/>
            <person name="Suzuki Y."/>
            <person name="Kubo T."/>
            <person name="Oyama M."/>
            <person name="Kohara Y."/>
            <person name="Fujiyama A."/>
            <person name="Arakawa K."/>
            <person name="Katayama T."/>
            <person name="Toyoda A."/>
            <person name="Kunieda T."/>
        </authorList>
    </citation>
    <scope>NUCLEOTIDE SEQUENCE [LARGE SCALE GENOMIC DNA]</scope>
    <source>
        <strain evidence="12 13">YOKOZUNA-1</strain>
    </source>
</reference>
<dbReference type="GO" id="GO:0005319">
    <property type="term" value="F:lipid transporter activity"/>
    <property type="evidence" value="ECO:0007669"/>
    <property type="project" value="TreeGrafter"/>
</dbReference>
<keyword evidence="8 10" id="KW-1133">Transmembrane helix</keyword>
<dbReference type="EMBL" id="BDGG01000005">
    <property type="protein sequence ID" value="GAU98783.1"/>
    <property type="molecule type" value="Genomic_DNA"/>
</dbReference>
<dbReference type="STRING" id="947166.A0A1D1VIP9"/>
<dbReference type="GO" id="GO:0005524">
    <property type="term" value="F:ATP binding"/>
    <property type="evidence" value="ECO:0007669"/>
    <property type="project" value="UniProtKB-KW"/>
</dbReference>
<evidence type="ECO:0000313" key="12">
    <source>
        <dbReference type="EMBL" id="GAU98783.1"/>
    </source>
</evidence>
<evidence type="ECO:0000256" key="6">
    <source>
        <dbReference type="ARBA" id="ARBA00022741"/>
    </source>
</evidence>
<proteinExistence type="inferred from homology"/>
<evidence type="ECO:0000256" key="9">
    <source>
        <dbReference type="ARBA" id="ARBA00023136"/>
    </source>
</evidence>
<dbReference type="InterPro" id="IPR003593">
    <property type="entry name" value="AAA+_ATPase"/>
</dbReference>
<dbReference type="SMART" id="SM00382">
    <property type="entry name" value="AAA"/>
    <property type="match status" value="2"/>
</dbReference>
<dbReference type="InterPro" id="IPR003439">
    <property type="entry name" value="ABC_transporter-like_ATP-bd"/>
</dbReference>
<protein>
    <recommendedName>
        <fullName evidence="11">ABC transporter domain-containing protein</fullName>
    </recommendedName>
</protein>
<dbReference type="Pfam" id="PF12698">
    <property type="entry name" value="ABC2_membrane_3"/>
    <property type="match status" value="2"/>
</dbReference>
<accession>A0A1D1VIP9</accession>
<dbReference type="CDD" id="cd03263">
    <property type="entry name" value="ABC_subfamily_A"/>
    <property type="match status" value="2"/>
</dbReference>
<comment type="caution">
    <text evidence="12">The sequence shown here is derived from an EMBL/GenBank/DDBJ whole genome shotgun (WGS) entry which is preliminary data.</text>
</comment>
<evidence type="ECO:0000256" key="8">
    <source>
        <dbReference type="ARBA" id="ARBA00022989"/>
    </source>
</evidence>
<evidence type="ECO:0000256" key="3">
    <source>
        <dbReference type="ARBA" id="ARBA00022448"/>
    </source>
</evidence>
<dbReference type="InterPro" id="IPR056264">
    <property type="entry name" value="R2_ABCA1-4-like"/>
</dbReference>
<feature type="domain" description="ABC transporter" evidence="11">
    <location>
        <begin position="923"/>
        <end position="1152"/>
    </location>
</feature>
<feature type="transmembrane region" description="Helical" evidence="10">
    <location>
        <begin position="1668"/>
        <end position="1695"/>
    </location>
</feature>
<dbReference type="InterPro" id="IPR027417">
    <property type="entry name" value="P-loop_NTPase"/>
</dbReference>
<feature type="transmembrane region" description="Helical" evidence="10">
    <location>
        <begin position="840"/>
        <end position="861"/>
    </location>
</feature>
<dbReference type="GO" id="GO:0016887">
    <property type="term" value="F:ATP hydrolysis activity"/>
    <property type="evidence" value="ECO:0007669"/>
    <property type="project" value="InterPro"/>
</dbReference>
<keyword evidence="5" id="KW-0677">Repeat</keyword>
<feature type="transmembrane region" description="Helical" evidence="10">
    <location>
        <begin position="763"/>
        <end position="783"/>
    </location>
</feature>
<feature type="transmembrane region" description="Helical" evidence="10">
    <location>
        <begin position="1337"/>
        <end position="1357"/>
    </location>
</feature>
<evidence type="ECO:0000256" key="10">
    <source>
        <dbReference type="SAM" id="Phobius"/>
    </source>
</evidence>
<dbReference type="PROSITE" id="PS50893">
    <property type="entry name" value="ABC_TRANSPORTER_2"/>
    <property type="match status" value="2"/>
</dbReference>
<feature type="domain" description="ABC transporter" evidence="11">
    <location>
        <begin position="1883"/>
        <end position="2117"/>
    </location>
</feature>
<dbReference type="Proteomes" id="UP000186922">
    <property type="component" value="Unassembled WGS sequence"/>
</dbReference>
<keyword evidence="13" id="KW-1185">Reference proteome</keyword>
<feature type="transmembrane region" description="Helical" evidence="10">
    <location>
        <begin position="1626"/>
        <end position="1648"/>
    </location>
</feature>
<sequence>MQYGKQLKLLLWKNITLRKRQPIRFLIEIIWPTVLLALLALVRTRNLQETIPECHFDEKALPSAGTLPLLQSYICAFNNTCRRNSSDDVYGTVNMYHDSMLSRIAAVLSDVFHNTTAQGAIFDTLAHATELFDIGSELSHNIKIVPRNGLRFSDVFPVSKDKYHALFKQRNLSQSALDTVDALLVAEFRPFLLSDVAPFVNSGSLFCDVARLKKVFSFENGTNVQELSRIVCRVQLSAWYGLLGPVINMSHIRAEFKLEPVDLNFMTLLRAQAAFQKFRTVVKEMAVLQPAVAEIQEIYSSSNATGLRFIGKFLCGSNAGIFENEDKFMPQTHMQRMRESQMSGNNVMMKRRDDRNVKSNVSSEFCHELFDSLEQNTKIAIRFVWKPLKSFVLGKLLYTPDTPLTRRIVKRMNETFDNIGGLLLAGQQFSRLLPEMLIVLDIVAAQNSTLSTNGSPGSFDIYGAITSILTDQGLSDLIPMVDPAWFAGFQFNSSNLESWKDRLDALNNIVSNATQLLSCFDFDKFVPVRTEAGLNVKGVKLVENGTFWAGIVFESLNAPEVRVSSDLPPFVRYKIRYDVDKIDSTIRVQDRFWRPHPRRQPLTDMKYYTYGFIQLQDMVERALMTEMLNSTEELPGLYLQQFPYPCYISDTFFMAISRNFPLLMTLAWVYTAAMTVKSIVYEKEKRLKETMMMMGLSSGANWMAWFLETFLIMQISIVFMVIILVYGAVLIHSHWFFIYIFLVAFSLSTIAFSFFLSVFFSKANIAAAAGGIVFFTTFMPYSLLINWEDRIPLIGKAFSCLIPNIAFGWGSNVFARREEQGIGVQFDNFAISPLDDGFNLVYSFVMLLGDALMLFILAWYLEAVMPGQYGIARPWYFPIMSSYWMGTKRKSVKELHGYESAPTVNKPDVGHFEPEPLNRQKGVEIRNLRKVYHNGKTAVDGLSLNVYEGITALLGHNGAGKTTTFSILCGLFPATSGSAKIYGYDVQNEMDRIRESFGFCPQHNVLWDDLTVDEHLRFYASLKISDPTEIATEVASMIDNVGLPHKQFEKIKNLSGGMQRKLSVAIAYIGGAKVVLLDEPTAGVDPWARRGIWNLLIRFRKNRTTIMSTHFHGEADTLSDRIAVIADGRLVCSGSPVFLKSRFGCGYYLTVVKSSSDTNEEELGRFIRAFVPEAVLIENVGSEMSFILPTDVKKEGRFEALFEALDTMLARLNISSYGIRDTSLEEVFLRVMDSHNNHKEKDEDLANGVASEGFLAKMRRRYRGGGNPVDGALEDPAALATSGGSTLSSQSQSVALDDWDHINVAIKRVYGPRLALQQMKAMHIKRFHNLRRSKKSFFCEILLPALFVCLAMVVTLLTPVPLEQPALELTPWLYGPPNYMFFADEQPGSPNTSVLLRNMYEGPGIGTRCMKGSPVSGKSCIPTIKNDISQLTPEFPVSRNATPSCSCDVGGQICPRNAGGPMPPCMLLNTTDWLCNMTGRNVSDWLTKTAKNYDSTRYGGYSFGEVDTFAQFNFTVWKDGLRAMVEQAQQNEEPVPHENGLQGRWRNFAKLLSGMFTKDNIKVWFNNRGWASSVSYTNAINNVILRSRLKAGADPYQYGIMAVNHPLNRTEEQMEDQIIKESAKSLLHAVCIIFAMSFVPASFVMFLIDERVSGAKNLQFTAKVKPWLYWVSTYIWDIVNYSLTACICIMIFLAFNEQAYVSSTNAPALICLLFLYGFAAIPMMYIPSYLFKVPSSAFVALACANLFLGLVSTITVFILELLDDVELQEVAAILRKVFLVLPHYCLGRGLMDLAITNVKANVFSRFGQEVDDHPFEWTFMGRNVFCMMVQGIVFFLLTILIEYRFFVKPKRVTVASEVLRNEDRDVAAERARVAAGHADNSVLTCRNLSKAFKKRKQTYLAVDNISFAVEKGECFGLLGVNGAGKTTTFKMLTGNLIPTSGDALVNGHSICHDLDGARQHIGYCPQFDAIYDLLSGREHLEFYARIHGIPEAYVKKAAEKALARLQLVQYADRSAGGYSGGNKRKLSTAIALIGNPDIVYLDEPTTGMDPKARRFLWNSILSMIREGRSVTLTSHSLEECENLCTKLAIMVNGRFQCFGSVQHLKSRFGFGYSVVIRCKDPEATNKICDFMESTFPDSRMQEMHYNTVQYRIPLVGIKLSYIFGSLERNRDHLQIEDFSVNQTNLEDIFIEFAKHQTDLATDEFYPGAEDVILSVPQQPPAASSTRPADTLSVADTTLTGLSPVPDMGRYSPDDMDLGVNFVSAQQSQKLIQKHAEIYVAPVESTDL</sequence>
<dbReference type="PANTHER" id="PTHR19229">
    <property type="entry name" value="ATP-BINDING CASSETTE TRANSPORTER SUBFAMILY A ABCA"/>
    <property type="match status" value="1"/>
</dbReference>